<dbReference type="HAMAP" id="MF_01350">
    <property type="entry name" value="NDH1_NuoH"/>
    <property type="match status" value="1"/>
</dbReference>
<dbReference type="PANTHER" id="PTHR11432">
    <property type="entry name" value="NADH DEHYDROGENASE SUBUNIT 1"/>
    <property type="match status" value="1"/>
</dbReference>
<keyword evidence="3 5" id="KW-1133">Transmembrane helix</keyword>
<dbReference type="GO" id="GO:0009060">
    <property type="term" value="P:aerobic respiration"/>
    <property type="evidence" value="ECO:0007669"/>
    <property type="project" value="TreeGrafter"/>
</dbReference>
<dbReference type="PANTHER" id="PTHR11432:SF3">
    <property type="entry name" value="NADH-UBIQUINONE OXIDOREDUCTASE CHAIN 1"/>
    <property type="match status" value="1"/>
</dbReference>
<evidence type="ECO:0000256" key="2">
    <source>
        <dbReference type="ARBA" id="ARBA00022692"/>
    </source>
</evidence>
<feature type="transmembrane region" description="Helical" evidence="5">
    <location>
        <begin position="218"/>
        <end position="238"/>
    </location>
</feature>
<keyword evidence="5" id="KW-0874">Quinone</keyword>
<sequence length="444" mass="49099">MLTVNFATAWAMPIVWAQQQINLDFSTKVQWALWLVVGFVGIFPGIVAYMVWAERKVAARFQDRIGPNRVGPLGLLQPIADALKLITKENIVPRSADQFVHLLAPVVLLVSAFLVLAVVPFGLGTSQKGHPAHFNGLVPIDPPSGLLYLIAVSSLGAMGIFLAGWSSRNKYSLLGAMRAVAQLVSYEIPQVLATVPIVLWTGSLSLVAIMNQQLDQGWFLWSPPGLLAFTLLLIASLAEVNRTPFDLPEAESEIIAGYHTEYSGMRFGLFFLAEYLSVFAVCCLTTVLFLGGGSLPFSGFLTFLDYPRIFGAQTTPAYLITNLISVSVFAAKVFFLIFLMFWIRATLPRMRVDRLMNFAWKYMVPLSLVNILIAAVWFECALRSGQPVALAGMSIPGWVLGWIVTLPLVVLSVWFCFWFNRRERTALLEAAKPRRAVIVPVTAR</sequence>
<evidence type="ECO:0000256" key="3">
    <source>
        <dbReference type="ARBA" id="ARBA00022989"/>
    </source>
</evidence>
<comment type="subunit">
    <text evidence="5">NDH-1 is composed of 14 different subunits. Subunits NuoA, H, J, K, L, M, N constitute the membrane sector of the complex.</text>
</comment>
<comment type="subcellular location">
    <subcellularLocation>
        <location evidence="5 6">Cell membrane</location>
        <topology evidence="5 6">Multi-pass membrane protein</topology>
    </subcellularLocation>
    <subcellularLocation>
        <location evidence="1">Membrane</location>
        <topology evidence="1">Multi-pass membrane protein</topology>
    </subcellularLocation>
</comment>
<feature type="transmembrane region" description="Helical" evidence="5">
    <location>
        <begin position="275"/>
        <end position="297"/>
    </location>
</feature>
<evidence type="ECO:0000256" key="6">
    <source>
        <dbReference type="RuleBase" id="RU000471"/>
    </source>
</evidence>
<accession>A0AAU7CR69</accession>
<dbReference type="PROSITE" id="PS00668">
    <property type="entry name" value="COMPLEX1_ND1_2"/>
    <property type="match status" value="1"/>
</dbReference>
<comment type="function">
    <text evidence="5">NDH-1 shuttles electrons from NADH, via FMN and iron-sulfur (Fe-S) centers, to quinones in the respiratory chain. The immediate electron acceptor for the enzyme in this species is believed to be ubiquinone. Couples the redox reaction to proton translocation (for every two electrons transferred, four hydrogen ions are translocated across the cytoplasmic membrane), and thus conserves the redox energy in a proton gradient. This subunit may bind ubiquinone.</text>
</comment>
<feature type="transmembrane region" description="Helical" evidence="5">
    <location>
        <begin position="188"/>
        <end position="212"/>
    </location>
</feature>
<reference evidence="7" key="1">
    <citation type="submission" date="2024-05" db="EMBL/GenBank/DDBJ databases">
        <title>Planctomycetes of the genus Singulisphaera possess chitinolytic capabilities.</title>
        <authorList>
            <person name="Ivanova A."/>
        </authorList>
    </citation>
    <scope>NUCLEOTIDE SEQUENCE</scope>
    <source>
        <strain evidence="7">Ch08T</strain>
    </source>
</reference>
<dbReference type="EC" id="7.1.1.-" evidence="5"/>
<dbReference type="GO" id="GO:0048038">
    <property type="term" value="F:quinone binding"/>
    <property type="evidence" value="ECO:0007669"/>
    <property type="project" value="UniProtKB-KW"/>
</dbReference>
<keyword evidence="5 6" id="KW-0520">NAD</keyword>
<dbReference type="InterPro" id="IPR018086">
    <property type="entry name" value="NADH_UbQ_OxRdtase_su1_CS"/>
</dbReference>
<feature type="transmembrane region" description="Helical" evidence="5">
    <location>
        <begin position="145"/>
        <end position="167"/>
    </location>
</feature>
<feature type="transmembrane region" description="Helical" evidence="5">
    <location>
        <begin position="398"/>
        <end position="419"/>
    </location>
</feature>
<gene>
    <name evidence="5 7" type="primary">nuoH</name>
    <name evidence="7" type="ORF">V5E97_15720</name>
</gene>
<comment type="catalytic activity">
    <reaction evidence="5">
        <text>a quinone + NADH + 5 H(+)(in) = a quinol + NAD(+) + 4 H(+)(out)</text>
        <dbReference type="Rhea" id="RHEA:57888"/>
        <dbReference type="ChEBI" id="CHEBI:15378"/>
        <dbReference type="ChEBI" id="CHEBI:24646"/>
        <dbReference type="ChEBI" id="CHEBI:57540"/>
        <dbReference type="ChEBI" id="CHEBI:57945"/>
        <dbReference type="ChEBI" id="CHEBI:132124"/>
    </reaction>
</comment>
<proteinExistence type="inferred from homology"/>
<feature type="transmembrane region" description="Helical" evidence="5">
    <location>
        <begin position="33"/>
        <end position="52"/>
    </location>
</feature>
<keyword evidence="4 5" id="KW-0472">Membrane</keyword>
<protein>
    <recommendedName>
        <fullName evidence="5">NADH-quinone oxidoreductase subunit H</fullName>
        <ecNumber evidence="5">7.1.1.-</ecNumber>
    </recommendedName>
    <alternativeName>
        <fullName evidence="5">NADH dehydrogenase I subunit H</fullName>
    </alternativeName>
    <alternativeName>
        <fullName evidence="5">NDH-1 subunit H</fullName>
    </alternativeName>
</protein>
<dbReference type="PROSITE" id="PS00667">
    <property type="entry name" value="COMPLEX1_ND1_1"/>
    <property type="match status" value="1"/>
</dbReference>
<dbReference type="NCBIfam" id="NF004741">
    <property type="entry name" value="PRK06076.1-2"/>
    <property type="match status" value="1"/>
</dbReference>
<feature type="transmembrane region" description="Helical" evidence="5">
    <location>
        <begin position="317"/>
        <end position="343"/>
    </location>
</feature>
<comment type="similarity">
    <text evidence="5 6">Belongs to the complex I subunit 1 family.</text>
</comment>
<keyword evidence="2 5" id="KW-0812">Transmembrane</keyword>
<evidence type="ECO:0000256" key="5">
    <source>
        <dbReference type="HAMAP-Rule" id="MF_01350"/>
    </source>
</evidence>
<evidence type="ECO:0000256" key="1">
    <source>
        <dbReference type="ARBA" id="ARBA00004141"/>
    </source>
</evidence>
<name>A0AAU7CR69_9BACT</name>
<dbReference type="EMBL" id="CP155447">
    <property type="protein sequence ID" value="XBH07427.1"/>
    <property type="molecule type" value="Genomic_DNA"/>
</dbReference>
<evidence type="ECO:0000313" key="7">
    <source>
        <dbReference type="EMBL" id="XBH07427.1"/>
    </source>
</evidence>
<dbReference type="Pfam" id="PF00146">
    <property type="entry name" value="NADHdh"/>
    <property type="match status" value="1"/>
</dbReference>
<feature type="transmembrane region" description="Helical" evidence="5">
    <location>
        <begin position="102"/>
        <end position="125"/>
    </location>
</feature>
<keyword evidence="5" id="KW-0830">Ubiquinone</keyword>
<keyword evidence="5" id="KW-1003">Cell membrane</keyword>
<evidence type="ECO:0000256" key="4">
    <source>
        <dbReference type="ARBA" id="ARBA00023136"/>
    </source>
</evidence>
<dbReference type="InterPro" id="IPR001694">
    <property type="entry name" value="NADH_UbQ_OxRdtase_su1/FPO"/>
</dbReference>
<dbReference type="GO" id="GO:0016655">
    <property type="term" value="F:oxidoreductase activity, acting on NAD(P)H, quinone or similar compound as acceptor"/>
    <property type="evidence" value="ECO:0007669"/>
    <property type="project" value="UniProtKB-UniRule"/>
</dbReference>
<dbReference type="AlphaFoldDB" id="A0AAU7CR69"/>
<keyword evidence="7" id="KW-0560">Oxidoreductase</keyword>
<dbReference type="GO" id="GO:0003954">
    <property type="term" value="F:NADH dehydrogenase activity"/>
    <property type="evidence" value="ECO:0007669"/>
    <property type="project" value="TreeGrafter"/>
</dbReference>
<organism evidence="7">
    <name type="scientific">Singulisphaera sp. Ch08</name>
    <dbReference type="NCBI Taxonomy" id="3120278"/>
    <lineage>
        <taxon>Bacteria</taxon>
        <taxon>Pseudomonadati</taxon>
        <taxon>Planctomycetota</taxon>
        <taxon>Planctomycetia</taxon>
        <taxon>Isosphaerales</taxon>
        <taxon>Isosphaeraceae</taxon>
        <taxon>Singulisphaera</taxon>
    </lineage>
</organism>
<feature type="transmembrane region" description="Helical" evidence="5">
    <location>
        <begin position="355"/>
        <end position="378"/>
    </location>
</feature>
<dbReference type="RefSeq" id="WP_406700264.1">
    <property type="nucleotide sequence ID" value="NZ_CP155447.1"/>
</dbReference>
<dbReference type="GO" id="GO:0005886">
    <property type="term" value="C:plasma membrane"/>
    <property type="evidence" value="ECO:0007669"/>
    <property type="project" value="UniProtKB-SubCell"/>
</dbReference>
<keyword evidence="5" id="KW-1278">Translocase</keyword>